<name>A0A3N4GSR6_9ACTN</name>
<evidence type="ECO:0000256" key="9">
    <source>
        <dbReference type="ARBA" id="ARBA00038276"/>
    </source>
</evidence>
<dbReference type="Gene3D" id="3.30.460.10">
    <property type="entry name" value="Beta Polymerase, domain 2"/>
    <property type="match status" value="1"/>
</dbReference>
<accession>A0A3N4GSR6</accession>
<evidence type="ECO:0000256" key="2">
    <source>
        <dbReference type="ARBA" id="ARBA00022649"/>
    </source>
</evidence>
<evidence type="ECO:0000256" key="8">
    <source>
        <dbReference type="ARBA" id="ARBA00022842"/>
    </source>
</evidence>
<dbReference type="SUPFAM" id="SSF81301">
    <property type="entry name" value="Nucleotidyltransferase"/>
    <property type="match status" value="1"/>
</dbReference>
<evidence type="ECO:0000256" key="6">
    <source>
        <dbReference type="ARBA" id="ARBA00022741"/>
    </source>
</evidence>
<reference evidence="11 12" key="1">
    <citation type="submission" date="2018-11" db="EMBL/GenBank/DDBJ databases">
        <title>Draft genome sequence of Gordonia sp. RS15-1S isolated from rice stems.</title>
        <authorList>
            <person name="Muangham S."/>
        </authorList>
    </citation>
    <scope>NUCLEOTIDE SEQUENCE [LARGE SCALE GENOMIC DNA]</scope>
    <source>
        <strain evidence="11 12">RS15-1S</strain>
    </source>
</reference>
<keyword evidence="7" id="KW-0067">ATP-binding</keyword>
<evidence type="ECO:0000259" key="10">
    <source>
        <dbReference type="Pfam" id="PF01909"/>
    </source>
</evidence>
<proteinExistence type="inferred from homology"/>
<evidence type="ECO:0000256" key="3">
    <source>
        <dbReference type="ARBA" id="ARBA00022679"/>
    </source>
</evidence>
<feature type="domain" description="Polymerase nucleotidyl transferase" evidence="10">
    <location>
        <begin position="12"/>
        <end position="96"/>
    </location>
</feature>
<comment type="cofactor">
    <cofactor evidence="1">
        <name>Mg(2+)</name>
        <dbReference type="ChEBI" id="CHEBI:18420"/>
    </cofactor>
</comment>
<dbReference type="InterPro" id="IPR052038">
    <property type="entry name" value="Type-VII_TA_antitoxin"/>
</dbReference>
<evidence type="ECO:0000256" key="7">
    <source>
        <dbReference type="ARBA" id="ARBA00022840"/>
    </source>
</evidence>
<sequence>MTTAIPLNTEAIAAVCVRYGVDRLRIFGSVLTETFDPGRSDVDFLVEFKTGRENAFHDYFDLKTALEQIVECDVDLVVANAVKNPYVAKSIFDSAEDVYAP</sequence>
<dbReference type="Pfam" id="PF01909">
    <property type="entry name" value="NTP_transf_2"/>
    <property type="match status" value="1"/>
</dbReference>
<dbReference type="Proteomes" id="UP000267536">
    <property type="component" value="Unassembled WGS sequence"/>
</dbReference>
<protein>
    <submittedName>
        <fullName evidence="11">Toxin-antitoxin system toxin subunit</fullName>
    </submittedName>
</protein>
<evidence type="ECO:0000256" key="4">
    <source>
        <dbReference type="ARBA" id="ARBA00022695"/>
    </source>
</evidence>
<dbReference type="AlphaFoldDB" id="A0A3N4GSR6"/>
<keyword evidence="5" id="KW-0479">Metal-binding</keyword>
<organism evidence="11 12">
    <name type="scientific">Gordonia oryzae</name>
    <dbReference type="NCBI Taxonomy" id="2487349"/>
    <lineage>
        <taxon>Bacteria</taxon>
        <taxon>Bacillati</taxon>
        <taxon>Actinomycetota</taxon>
        <taxon>Actinomycetes</taxon>
        <taxon>Mycobacteriales</taxon>
        <taxon>Gordoniaceae</taxon>
        <taxon>Gordonia</taxon>
    </lineage>
</organism>
<keyword evidence="12" id="KW-1185">Reference proteome</keyword>
<keyword evidence="6" id="KW-0547">Nucleotide-binding</keyword>
<keyword evidence="3" id="KW-0808">Transferase</keyword>
<evidence type="ECO:0000256" key="1">
    <source>
        <dbReference type="ARBA" id="ARBA00001946"/>
    </source>
</evidence>
<dbReference type="InterPro" id="IPR002934">
    <property type="entry name" value="Polymerase_NTP_transf_dom"/>
</dbReference>
<dbReference type="InterPro" id="IPR043519">
    <property type="entry name" value="NT_sf"/>
</dbReference>
<dbReference type="EMBL" id="RKMH01000002">
    <property type="protein sequence ID" value="RPA65862.1"/>
    <property type="molecule type" value="Genomic_DNA"/>
</dbReference>
<keyword evidence="2" id="KW-1277">Toxin-antitoxin system</keyword>
<gene>
    <name evidence="11" type="ORF">EF294_03750</name>
</gene>
<dbReference type="GO" id="GO:0005524">
    <property type="term" value="F:ATP binding"/>
    <property type="evidence" value="ECO:0007669"/>
    <property type="project" value="UniProtKB-KW"/>
</dbReference>
<evidence type="ECO:0000313" key="12">
    <source>
        <dbReference type="Proteomes" id="UP000267536"/>
    </source>
</evidence>
<dbReference type="OrthoDB" id="9803128at2"/>
<keyword evidence="8" id="KW-0460">Magnesium</keyword>
<comment type="caution">
    <text evidence="11">The sequence shown here is derived from an EMBL/GenBank/DDBJ whole genome shotgun (WGS) entry which is preliminary data.</text>
</comment>
<dbReference type="RefSeq" id="WP_123925732.1">
    <property type="nucleotide sequence ID" value="NZ_JBPSDP010000012.1"/>
</dbReference>
<comment type="similarity">
    <text evidence="9">Belongs to the MntA antitoxin family.</text>
</comment>
<keyword evidence="4" id="KW-0548">Nucleotidyltransferase</keyword>
<evidence type="ECO:0000313" key="11">
    <source>
        <dbReference type="EMBL" id="RPA65862.1"/>
    </source>
</evidence>
<evidence type="ECO:0000256" key="5">
    <source>
        <dbReference type="ARBA" id="ARBA00022723"/>
    </source>
</evidence>
<dbReference type="GO" id="GO:0016779">
    <property type="term" value="F:nucleotidyltransferase activity"/>
    <property type="evidence" value="ECO:0007669"/>
    <property type="project" value="UniProtKB-KW"/>
</dbReference>
<dbReference type="PANTHER" id="PTHR33571:SF12">
    <property type="entry name" value="BSL3053 PROTEIN"/>
    <property type="match status" value="1"/>
</dbReference>
<dbReference type="GO" id="GO:0046872">
    <property type="term" value="F:metal ion binding"/>
    <property type="evidence" value="ECO:0007669"/>
    <property type="project" value="UniProtKB-KW"/>
</dbReference>
<dbReference type="PANTHER" id="PTHR33571">
    <property type="entry name" value="SSL8005 PROTEIN"/>
    <property type="match status" value="1"/>
</dbReference>